<feature type="region of interest" description="Disordered" evidence="1">
    <location>
        <begin position="634"/>
        <end position="657"/>
    </location>
</feature>
<feature type="region of interest" description="Disordered" evidence="1">
    <location>
        <begin position="680"/>
        <end position="739"/>
    </location>
</feature>
<dbReference type="EMBL" id="BLXZ01000002">
    <property type="protein sequence ID" value="GFO67467.1"/>
    <property type="molecule type" value="Genomic_DNA"/>
</dbReference>
<dbReference type="Proteomes" id="UP000587586">
    <property type="component" value="Unassembled WGS sequence"/>
</dbReference>
<accession>A0A6V8N6L2</accession>
<feature type="compositionally biased region" description="Basic residues" evidence="1">
    <location>
        <begin position="644"/>
        <end position="653"/>
    </location>
</feature>
<dbReference type="GO" id="GO:0003676">
    <property type="term" value="F:nucleic acid binding"/>
    <property type="evidence" value="ECO:0007669"/>
    <property type="project" value="InterPro"/>
</dbReference>
<evidence type="ECO:0000259" key="2">
    <source>
        <dbReference type="PROSITE" id="PS50994"/>
    </source>
</evidence>
<sequence length="739" mass="83425">MLDINEILAAAPGVSTSIQGIVRYLGADPYGNAYLMRLDNHPLTAPFSVSFSELTAAIEAGEIIRGLEFELKIAQTSDELSDDDKDSKEKAVNMIAPLFETDDALFDSECRGRMFKERATECGVSPRMIRRLFYQYLWGGKSDLALAPQYANCGKQKQTAGSKRRGRVPRNPTAASHVSLPEVREQLEKGAKMFFIPGSRTLEEAFMETKKAFFKRGATIERGKTIKENLLPPEKLPTLRQFRTICEEVKTKLGIVAKIPRRIRQKRPDWEFRGSSRDEVLGPGHRFEIDATKLQVRLVSRYNRSKVLKNATLYVIVDIWSGAIVGYALSLQNASWALAAKSLKNCFTDKQEVFDRLGLDYTSSDWPCHHLCCRLGADRGEFVSDKAGLVPDIGIVVEIMPPMCPERKGKVESTIKNVKHGHLHRLPGRHPKVRERRESDGTDSAALTIDELERIIVDIIMGLNHEPVPVDHVPPEMIEEGETDITHIGLYRWGLEHYCGFTRKIQEKDVYANLMTKGVATLTPKGLFFKTQTYLSPLLVNARKYKPKSGKKRLLVDVRFDEHAADCIWFFDTKSKEWVQAVNNNEAVRRKKTGFYELEVLRDEVKRLRREAKDESLHRNSERDHKIRAIVKQAEEEAKEDRKGHSRASRKNNMRSNTQLEIEAGKMIAAGATTAVPEKTVKGPEETDAKGDHTVAPGAKVPAQPTVPALGQQIQTSEEERKSQLTTGQLALQMWRRGK</sequence>
<dbReference type="GO" id="GO:0015074">
    <property type="term" value="P:DNA integration"/>
    <property type="evidence" value="ECO:0007669"/>
    <property type="project" value="InterPro"/>
</dbReference>
<gene>
    <name evidence="3" type="ORF">GMLC_10460</name>
</gene>
<protein>
    <recommendedName>
        <fullName evidence="2">Integrase catalytic domain-containing protein</fullName>
    </recommendedName>
</protein>
<dbReference type="PROSITE" id="PS50994">
    <property type="entry name" value="INTEGRASE"/>
    <property type="match status" value="1"/>
</dbReference>
<keyword evidence="4" id="KW-1185">Reference proteome</keyword>
<organism evidence="3 4">
    <name type="scientific">Geomonas limicola</name>
    <dbReference type="NCBI Taxonomy" id="2740186"/>
    <lineage>
        <taxon>Bacteria</taxon>
        <taxon>Pseudomonadati</taxon>
        <taxon>Thermodesulfobacteriota</taxon>
        <taxon>Desulfuromonadia</taxon>
        <taxon>Geobacterales</taxon>
        <taxon>Geobacteraceae</taxon>
        <taxon>Geomonas</taxon>
    </lineage>
</organism>
<evidence type="ECO:0000256" key="1">
    <source>
        <dbReference type="SAM" id="MobiDB-lite"/>
    </source>
</evidence>
<name>A0A6V8N6L2_9BACT</name>
<dbReference type="AlphaFoldDB" id="A0A6V8N6L2"/>
<feature type="domain" description="Integrase catalytic" evidence="2">
    <location>
        <begin position="279"/>
        <end position="482"/>
    </location>
</feature>
<feature type="compositionally biased region" description="Basic and acidic residues" evidence="1">
    <location>
        <begin position="680"/>
        <end position="693"/>
    </location>
</feature>
<reference evidence="4" key="1">
    <citation type="submission" date="2020-06" db="EMBL/GenBank/DDBJ databases">
        <title>Draft genomic sequecing of Geomonas sp. Red745.</title>
        <authorList>
            <person name="Itoh H."/>
            <person name="Xu Z.X."/>
            <person name="Ushijima N."/>
            <person name="Masuda Y."/>
            <person name="Shiratori Y."/>
            <person name="Senoo K."/>
        </authorList>
    </citation>
    <scope>NUCLEOTIDE SEQUENCE [LARGE SCALE GENOMIC DNA]</scope>
    <source>
        <strain evidence="4">Red745</strain>
    </source>
</reference>
<dbReference type="InterPro" id="IPR036397">
    <property type="entry name" value="RNaseH_sf"/>
</dbReference>
<feature type="compositionally biased region" description="Basic and acidic residues" evidence="1">
    <location>
        <begin position="634"/>
        <end position="643"/>
    </location>
</feature>
<evidence type="ECO:0000313" key="4">
    <source>
        <dbReference type="Proteomes" id="UP000587586"/>
    </source>
</evidence>
<comment type="caution">
    <text evidence="3">The sequence shown here is derived from an EMBL/GenBank/DDBJ whole genome shotgun (WGS) entry which is preliminary data.</text>
</comment>
<proteinExistence type="predicted"/>
<dbReference type="Gene3D" id="3.30.420.10">
    <property type="entry name" value="Ribonuclease H-like superfamily/Ribonuclease H"/>
    <property type="match status" value="1"/>
</dbReference>
<evidence type="ECO:0000313" key="3">
    <source>
        <dbReference type="EMBL" id="GFO67467.1"/>
    </source>
</evidence>
<feature type="region of interest" description="Disordered" evidence="1">
    <location>
        <begin position="156"/>
        <end position="176"/>
    </location>
</feature>
<dbReference type="InterPro" id="IPR001584">
    <property type="entry name" value="Integrase_cat-core"/>
</dbReference>
<dbReference type="RefSeq" id="WP_183360008.1">
    <property type="nucleotide sequence ID" value="NZ_BLXZ01000002.1"/>
</dbReference>